<evidence type="ECO:0000313" key="3">
    <source>
        <dbReference type="Proteomes" id="UP000799779"/>
    </source>
</evidence>
<gene>
    <name evidence="2" type="ORF">P154DRAFT_583098</name>
</gene>
<protein>
    <submittedName>
        <fullName evidence="2">Uncharacterized protein</fullName>
    </submittedName>
</protein>
<dbReference type="Proteomes" id="UP000799779">
    <property type="component" value="Unassembled WGS sequence"/>
</dbReference>
<organism evidence="2 3">
    <name type="scientific">Amniculicola lignicola CBS 123094</name>
    <dbReference type="NCBI Taxonomy" id="1392246"/>
    <lineage>
        <taxon>Eukaryota</taxon>
        <taxon>Fungi</taxon>
        <taxon>Dikarya</taxon>
        <taxon>Ascomycota</taxon>
        <taxon>Pezizomycotina</taxon>
        <taxon>Dothideomycetes</taxon>
        <taxon>Pleosporomycetidae</taxon>
        <taxon>Pleosporales</taxon>
        <taxon>Amniculicolaceae</taxon>
        <taxon>Amniculicola</taxon>
    </lineage>
</organism>
<accession>A0A6A5VWV2</accession>
<proteinExistence type="predicted"/>
<name>A0A6A5VWV2_9PLEO</name>
<dbReference type="EMBL" id="ML977726">
    <property type="protein sequence ID" value="KAF1993149.1"/>
    <property type="molecule type" value="Genomic_DNA"/>
</dbReference>
<sequence length="138" mass="15889">MNSPLSTDCDNVPLWLATMNADDTQLGSIVVSCDVIVVSCHVRKPFTFKLKTKSIDENLRGYPRKKLAEDCYAIELYDHRSNCEQQRHTLRILRHLPREIVESYADYLVRVSCWSSLPHKQGRKNIGAVDRKDPRESS</sequence>
<feature type="compositionally biased region" description="Basic and acidic residues" evidence="1">
    <location>
        <begin position="129"/>
        <end position="138"/>
    </location>
</feature>
<keyword evidence="3" id="KW-1185">Reference proteome</keyword>
<feature type="region of interest" description="Disordered" evidence="1">
    <location>
        <begin position="119"/>
        <end position="138"/>
    </location>
</feature>
<dbReference type="AlphaFoldDB" id="A0A6A5VWV2"/>
<reference evidence="2" key="1">
    <citation type="journal article" date="2020" name="Stud. Mycol.">
        <title>101 Dothideomycetes genomes: a test case for predicting lifestyles and emergence of pathogens.</title>
        <authorList>
            <person name="Haridas S."/>
            <person name="Albert R."/>
            <person name="Binder M."/>
            <person name="Bloem J."/>
            <person name="Labutti K."/>
            <person name="Salamov A."/>
            <person name="Andreopoulos B."/>
            <person name="Baker S."/>
            <person name="Barry K."/>
            <person name="Bills G."/>
            <person name="Bluhm B."/>
            <person name="Cannon C."/>
            <person name="Castanera R."/>
            <person name="Culley D."/>
            <person name="Daum C."/>
            <person name="Ezra D."/>
            <person name="Gonzalez J."/>
            <person name="Henrissat B."/>
            <person name="Kuo A."/>
            <person name="Liang C."/>
            <person name="Lipzen A."/>
            <person name="Lutzoni F."/>
            <person name="Magnuson J."/>
            <person name="Mondo S."/>
            <person name="Nolan M."/>
            <person name="Ohm R."/>
            <person name="Pangilinan J."/>
            <person name="Park H.-J."/>
            <person name="Ramirez L."/>
            <person name="Alfaro M."/>
            <person name="Sun H."/>
            <person name="Tritt A."/>
            <person name="Yoshinaga Y."/>
            <person name="Zwiers L.-H."/>
            <person name="Turgeon B."/>
            <person name="Goodwin S."/>
            <person name="Spatafora J."/>
            <person name="Crous P."/>
            <person name="Grigoriev I."/>
        </authorList>
    </citation>
    <scope>NUCLEOTIDE SEQUENCE</scope>
    <source>
        <strain evidence="2">CBS 123094</strain>
    </source>
</reference>
<evidence type="ECO:0000256" key="1">
    <source>
        <dbReference type="SAM" id="MobiDB-lite"/>
    </source>
</evidence>
<evidence type="ECO:0000313" key="2">
    <source>
        <dbReference type="EMBL" id="KAF1993149.1"/>
    </source>
</evidence>
<dbReference type="PROSITE" id="PS50270">
    <property type="entry name" value="NGF_2"/>
    <property type="match status" value="1"/>
</dbReference>